<dbReference type="GO" id="GO:0008127">
    <property type="term" value="F:quercetin 2,3-dioxygenase activity"/>
    <property type="evidence" value="ECO:0007669"/>
    <property type="project" value="TreeGrafter"/>
</dbReference>
<dbReference type="PANTHER" id="PTHR13903:SF8">
    <property type="entry name" value="PIRIN"/>
    <property type="match status" value="1"/>
</dbReference>
<dbReference type="InterPro" id="IPR008778">
    <property type="entry name" value="Pirin_C_dom"/>
</dbReference>
<dbReference type="Pfam" id="PF05726">
    <property type="entry name" value="Pirin_C"/>
    <property type="match status" value="1"/>
</dbReference>
<dbReference type="OMA" id="TPWHPHR"/>
<keyword evidence="9" id="KW-1185">Reference proteome</keyword>
<dbReference type="InterPro" id="IPR012093">
    <property type="entry name" value="Pirin"/>
</dbReference>
<evidence type="ECO:0000259" key="7">
    <source>
        <dbReference type="Pfam" id="PF05726"/>
    </source>
</evidence>
<feature type="binding site" evidence="4">
    <location>
        <position position="105"/>
    </location>
    <ligand>
        <name>Fe cation</name>
        <dbReference type="ChEBI" id="CHEBI:24875"/>
    </ligand>
</feature>
<dbReference type="GO" id="GO:0046872">
    <property type="term" value="F:metal ion binding"/>
    <property type="evidence" value="ECO:0007669"/>
    <property type="project" value="UniProtKB-KW"/>
</dbReference>
<dbReference type="PANTHER" id="PTHR13903">
    <property type="entry name" value="PIRIN-RELATED"/>
    <property type="match status" value="1"/>
</dbReference>
<proteinExistence type="inferred from homology"/>
<dbReference type="InterPro" id="IPR003829">
    <property type="entry name" value="Pirin_N_dom"/>
</dbReference>
<dbReference type="CDD" id="cd02247">
    <property type="entry name" value="cupin_pirin_C"/>
    <property type="match status" value="1"/>
</dbReference>
<feature type="binding site" evidence="4">
    <location>
        <position position="60"/>
    </location>
    <ligand>
        <name>Fe cation</name>
        <dbReference type="ChEBI" id="CHEBI:24875"/>
    </ligand>
</feature>
<organism evidence="8 9">
    <name type="scientific">Vitrella brassicaformis (strain CCMP3155)</name>
    <dbReference type="NCBI Taxonomy" id="1169540"/>
    <lineage>
        <taxon>Eukaryota</taxon>
        <taxon>Sar</taxon>
        <taxon>Alveolata</taxon>
        <taxon>Colpodellida</taxon>
        <taxon>Vitrellaceae</taxon>
        <taxon>Vitrella</taxon>
    </lineage>
</organism>
<evidence type="ECO:0000256" key="4">
    <source>
        <dbReference type="PIRSR" id="PIRSR006232-1"/>
    </source>
</evidence>
<keyword evidence="3" id="KW-0539">Nucleus</keyword>
<dbReference type="OrthoDB" id="198735at2759"/>
<evidence type="ECO:0008006" key="10">
    <source>
        <dbReference type="Google" id="ProtNLM"/>
    </source>
</evidence>
<dbReference type="InterPro" id="IPR014710">
    <property type="entry name" value="RmlC-like_jellyroll"/>
</dbReference>
<dbReference type="VEuPathDB" id="CryptoDB:Vbra_11809"/>
<evidence type="ECO:0000256" key="1">
    <source>
        <dbReference type="ARBA" id="ARBA00004123"/>
    </source>
</evidence>
<dbReference type="PIRSF" id="PIRSF006232">
    <property type="entry name" value="Pirin"/>
    <property type="match status" value="1"/>
</dbReference>
<comment type="cofactor">
    <cofactor evidence="4">
        <name>Fe cation</name>
        <dbReference type="ChEBI" id="CHEBI:24875"/>
    </cofactor>
    <text evidence="4">Binds 1 Fe cation per subunit.</text>
</comment>
<dbReference type="SUPFAM" id="SSF51182">
    <property type="entry name" value="RmlC-like cupins"/>
    <property type="match status" value="1"/>
</dbReference>
<dbReference type="Gene3D" id="2.60.120.10">
    <property type="entry name" value="Jelly Rolls"/>
    <property type="match status" value="2"/>
</dbReference>
<evidence type="ECO:0000259" key="6">
    <source>
        <dbReference type="Pfam" id="PF02678"/>
    </source>
</evidence>
<dbReference type="AlphaFoldDB" id="A0A0G4EHK2"/>
<feature type="domain" description="Pirin C-terminal" evidence="7">
    <location>
        <begin position="175"/>
        <end position="278"/>
    </location>
</feature>
<dbReference type="Proteomes" id="UP000041254">
    <property type="component" value="Unassembled WGS sequence"/>
</dbReference>
<evidence type="ECO:0000256" key="5">
    <source>
        <dbReference type="RuleBase" id="RU003457"/>
    </source>
</evidence>
<evidence type="ECO:0000256" key="2">
    <source>
        <dbReference type="ARBA" id="ARBA00008416"/>
    </source>
</evidence>
<dbReference type="EMBL" id="CDMY01000227">
    <property type="protein sequence ID" value="CEL95379.1"/>
    <property type="molecule type" value="Genomic_DNA"/>
</dbReference>
<dbReference type="STRING" id="1169540.A0A0G4EHK2"/>
<dbReference type="CDD" id="cd02909">
    <property type="entry name" value="cupin_pirin_N"/>
    <property type="match status" value="1"/>
</dbReference>
<feature type="binding site" evidence="4">
    <location>
        <position position="58"/>
    </location>
    <ligand>
        <name>Fe cation</name>
        <dbReference type="ChEBI" id="CHEBI:24875"/>
    </ligand>
</feature>
<feature type="binding site" evidence="4">
    <location>
        <position position="107"/>
    </location>
    <ligand>
        <name>Fe cation</name>
        <dbReference type="ChEBI" id="CHEBI:24875"/>
    </ligand>
</feature>
<evidence type="ECO:0000313" key="8">
    <source>
        <dbReference type="EMBL" id="CEL95379.1"/>
    </source>
</evidence>
<keyword evidence="4" id="KW-0408">Iron</keyword>
<dbReference type="PhylomeDB" id="A0A0G4EHK2"/>
<accession>A0A0G4EHK2</accession>
<dbReference type="InParanoid" id="A0A0G4EHK2"/>
<feature type="domain" description="Pirin N-terminal" evidence="6">
    <location>
        <begin position="24"/>
        <end position="122"/>
    </location>
</feature>
<dbReference type="InterPro" id="IPR011051">
    <property type="entry name" value="RmlC_Cupin_sf"/>
</dbReference>
<protein>
    <recommendedName>
        <fullName evidence="10">Pirin</fullName>
    </recommendedName>
</protein>
<keyword evidence="4" id="KW-0479">Metal-binding</keyword>
<evidence type="ECO:0000256" key="3">
    <source>
        <dbReference type="ARBA" id="ARBA00023242"/>
    </source>
</evidence>
<dbReference type="GO" id="GO:0005634">
    <property type="term" value="C:nucleus"/>
    <property type="evidence" value="ECO:0007669"/>
    <property type="project" value="UniProtKB-SubCell"/>
</dbReference>
<dbReference type="FunFam" id="2.60.120.10:FF:000055">
    <property type="entry name" value="pirin"/>
    <property type="match status" value="1"/>
</dbReference>
<sequence>MAAFTSRTVVKTVLSREQSEGMGARVRRSIGRPELPRFDPFLLLDEFNVGAPAGFPDHPHRGFETVTYIYPHSEGTFQHEDFCGHKGTIGAGDVQWMTAGRGIVHAEMPHDERKSQGLQLWVNLAAKDKMCEPAYQELTHKELAVAEKEGVKAIVIAGEALGAKSPIFTRVPTTYIHLIMQPGARLQQPLDPSHNAFVYTIQGILTIGGSDVGPHHTVVLSAGDNTDGVEIVAGEAGGQLVLLSGQPIGEPVVQHGPFVMNTDEDVQRTFMDYQLARNGFERAKGWQSVIGLHS</sequence>
<dbReference type="Pfam" id="PF02678">
    <property type="entry name" value="Pirin"/>
    <property type="match status" value="1"/>
</dbReference>
<gene>
    <name evidence="8" type="ORF">Vbra_11809</name>
</gene>
<name>A0A0G4EHK2_VITBC</name>
<reference evidence="8 9" key="1">
    <citation type="submission" date="2014-11" db="EMBL/GenBank/DDBJ databases">
        <authorList>
            <person name="Zhu J."/>
            <person name="Qi W."/>
            <person name="Song R."/>
        </authorList>
    </citation>
    <scope>NUCLEOTIDE SEQUENCE [LARGE SCALE GENOMIC DNA]</scope>
</reference>
<comment type="subcellular location">
    <subcellularLocation>
        <location evidence="1">Nucleus</location>
    </subcellularLocation>
</comment>
<evidence type="ECO:0000313" key="9">
    <source>
        <dbReference type="Proteomes" id="UP000041254"/>
    </source>
</evidence>
<comment type="similarity">
    <text evidence="2 5">Belongs to the pirin family.</text>
</comment>